<organism evidence="2 3">
    <name type="scientific">Rhizobium tumorigenes</name>
    <dbReference type="NCBI Taxonomy" id="2041385"/>
    <lineage>
        <taxon>Bacteria</taxon>
        <taxon>Pseudomonadati</taxon>
        <taxon>Pseudomonadota</taxon>
        <taxon>Alphaproteobacteria</taxon>
        <taxon>Hyphomicrobiales</taxon>
        <taxon>Rhizobiaceae</taxon>
        <taxon>Rhizobium/Agrobacterium group</taxon>
        <taxon>Rhizobium</taxon>
    </lineage>
</organism>
<proteinExistence type="predicted"/>
<evidence type="ECO:0000313" key="2">
    <source>
        <dbReference type="EMBL" id="WFR97512.1"/>
    </source>
</evidence>
<dbReference type="AlphaFoldDB" id="A0AAF1KS57"/>
<evidence type="ECO:0000313" key="3">
    <source>
        <dbReference type="Proteomes" id="UP000249499"/>
    </source>
</evidence>
<dbReference type="InterPro" id="IPR056920">
    <property type="entry name" value="PRTase-CE"/>
</dbReference>
<gene>
    <name evidence="2" type="ORF">PR017_20035</name>
</gene>
<dbReference type="Pfam" id="PF24390">
    <property type="entry name" value="PRTase-CE"/>
    <property type="match status" value="1"/>
</dbReference>
<accession>A0AAF1KS57</accession>
<reference evidence="3" key="2">
    <citation type="journal article" date="2023" name="MicrobiologyOpen">
        <title>Genomics of the tumorigenes clade of the family Rhizobiaceae and description of Rhizobium rhododendri sp. nov.</title>
        <authorList>
            <person name="Kuzmanovic N."/>
            <person name="diCenzo G.C."/>
            <person name="Bunk B."/>
            <person name="Sproeer C."/>
            <person name="Fruehling A."/>
            <person name="Neumann-Schaal M."/>
            <person name="Overmann J."/>
            <person name="Smalla K."/>
        </authorList>
    </citation>
    <scope>NUCLEOTIDE SEQUENCE [LARGE SCALE GENOMIC DNA]</scope>
    <source>
        <strain evidence="3">1078</strain>
        <plasmid evidence="3">pRt1078</plasmid>
    </source>
</reference>
<dbReference type="Proteomes" id="UP000249499">
    <property type="component" value="Plasmid pRt1078"/>
</dbReference>
<name>A0AAF1KS57_9HYPH</name>
<feature type="domain" description="PRTase-CE" evidence="1">
    <location>
        <begin position="71"/>
        <end position="381"/>
    </location>
</feature>
<dbReference type="KEGG" id="rtu:PR017_20035"/>
<geneLocation type="plasmid" evidence="2 3">
    <name>pRt1078</name>
</geneLocation>
<keyword evidence="2" id="KW-0614">Plasmid</keyword>
<evidence type="ECO:0000259" key="1">
    <source>
        <dbReference type="Pfam" id="PF24390"/>
    </source>
</evidence>
<keyword evidence="3" id="KW-1185">Reference proteome</keyword>
<reference evidence="2 3" key="1">
    <citation type="journal article" date="2018" name="Sci. Rep.">
        <title>Rhizobium tumorigenes sp. nov., a novel plant tumorigenic bacterium isolated from cane gall tumors on thornless blackberry.</title>
        <authorList>
            <person name="Kuzmanovi N."/>
            <person name="Smalla K."/>
            <person name="Gronow S."/>
            <person name="PuBawska J."/>
        </authorList>
    </citation>
    <scope>NUCLEOTIDE SEQUENCE [LARGE SCALE GENOMIC DNA]</scope>
    <source>
        <strain evidence="2 3">1078</strain>
    </source>
</reference>
<sequence>MFQSASLPAYAGGRGHVKKELAEALLAKIMDWSDAEKATERARLESFASYKYDEYQQFSPGRRFVESLALWLGQFDPGAERRTAYDFICNRLVFVSTNEMNHLVQLTFPTIIRPRIIADVAQELGMNPQRIKAIVETPEYRMRLRRTLVLGMSDGARTDWFRRANPQDMSNEQVFHAYDVSNAKAENMRSKLRKDLRSILDHEPSEDQVCFQYIVLLDDFSASGTSAIRQDEETLEFDGKIPKIVEMLESREALGGAVAETGLVLIIVVYIASDQAIDHIKKLLPKLTFSKGTIVFEVVHRLGPSLRLDDQRDAGILALANQDRYFDPDVDDEHGAVGGTSKRLGYADGRLPVILSHNTPNNSIFLLWAEDIQRVRGLFPRVSRHRKRQ</sequence>
<dbReference type="EMBL" id="CP117256">
    <property type="protein sequence ID" value="WFR97512.1"/>
    <property type="molecule type" value="Genomic_DNA"/>
</dbReference>
<dbReference type="RefSeq" id="WP_133255626.1">
    <property type="nucleotide sequence ID" value="NZ_CP117256.1"/>
</dbReference>
<protein>
    <recommendedName>
        <fullName evidence="1">PRTase-CE domain-containing protein</fullName>
    </recommendedName>
</protein>